<evidence type="ECO:0000256" key="20">
    <source>
        <dbReference type="SAM" id="SignalP"/>
    </source>
</evidence>
<sequence>MASSGAPPFSSALVLPCLFAIAMAALQSAVVLADAADTVADDRPLSGSQRPLVSNRGRFALGFFQPENSQHWYLGIWYNQISKHTAVWVANRGYPISNPDTSQLTISTDGNMVLFDHSRTAIWSTNISKIASSSTVGVILDSGNLVLADASNTSIVLWQSFDHFGNTWLPGGKLGRNKLAGMSTRLVAWKARNDPALGVFSLELDPNGTSQYLLEWNSTQQYWTSGNWTGRIFTGVPEMTPTGSYPNSMYTFDYVVSGEKGSESYFVYALKDDSVLTRFVLGETGQIQFLTWMDGANDWMLFWSQPKVQCDVYSLCGPFSVCTENALTSCSCLRGFSEQNVGEWLQGDHTSGCRRNVELQCSRNGSAMGRTDGFYTMANVRLPSNAESMVATGTDQCEQACLRNCSCTAYSYNGSCSLWHGDLINLQDVSVIGSQDSTVLIRLAASELSGHELKHTKKLITIAIVATSVVLLMIAVLVVILRRRILKETTRVEGSLISFTYHDLKSVAKNFSEKLGGGAFGSVFRGSLPDTTMVAVKKLEGFRQGEKQFRAEVSTIGNIQHVNLIRLLGFCSEKSRRLLVYEYMPNGSLDKHLFGCNQHVLSWNARYQIALGIARGLHYLHENCRDCIIHCDIKPENILLDDSFVPRVADFGLAKLMGRDISRVLTTARGTVGYIAPEWIAGTAVTAKADVFSYGMTLLEIVSGRRNVEQRGDGAVDLLPLRAASMLGGGGGGRELIGAVVDGRLDGDADMDEVERACRVACWCIQDDEDARPAMATVVQVLEGLVEIGDSPVPRSLQLLADQSNYLQFYSDLLPSNEASLGLGR</sequence>
<keyword evidence="8 17" id="KW-0418">Kinase</keyword>
<comment type="catalytic activity">
    <reaction evidence="16 17">
        <text>L-seryl-[protein] + ATP = O-phospho-L-seryl-[protein] + ADP + H(+)</text>
        <dbReference type="Rhea" id="RHEA:17989"/>
        <dbReference type="Rhea" id="RHEA-COMP:9863"/>
        <dbReference type="Rhea" id="RHEA-COMP:11604"/>
        <dbReference type="ChEBI" id="CHEBI:15378"/>
        <dbReference type="ChEBI" id="CHEBI:29999"/>
        <dbReference type="ChEBI" id="CHEBI:30616"/>
        <dbReference type="ChEBI" id="CHEBI:83421"/>
        <dbReference type="ChEBI" id="CHEBI:456216"/>
        <dbReference type="EC" id="2.7.11.1"/>
    </reaction>
</comment>
<gene>
    <name evidence="24" type="ORF">E2562_017903</name>
</gene>
<dbReference type="SMART" id="SM00220">
    <property type="entry name" value="S_TKc"/>
    <property type="match status" value="1"/>
</dbReference>
<dbReference type="AlphaFoldDB" id="A0A6G1CRM8"/>
<dbReference type="FunFam" id="2.90.10.10:FF:000002">
    <property type="entry name" value="Serine/threonine-protein kinase"/>
    <property type="match status" value="1"/>
</dbReference>
<dbReference type="PROSITE" id="PS00107">
    <property type="entry name" value="PROTEIN_KINASE_ATP"/>
    <property type="match status" value="1"/>
</dbReference>
<keyword evidence="5 19" id="KW-0812">Transmembrane</keyword>
<dbReference type="Pfam" id="PF00069">
    <property type="entry name" value="Pkinase"/>
    <property type="match status" value="1"/>
</dbReference>
<name>A0A6G1CRM8_9ORYZ</name>
<evidence type="ECO:0000256" key="15">
    <source>
        <dbReference type="ARBA" id="ARBA00047899"/>
    </source>
</evidence>
<keyword evidence="11 19" id="KW-0472">Membrane</keyword>
<keyword evidence="25" id="KW-1185">Reference proteome</keyword>
<evidence type="ECO:0000256" key="11">
    <source>
        <dbReference type="ARBA" id="ARBA00023136"/>
    </source>
</evidence>
<evidence type="ECO:0000256" key="19">
    <source>
        <dbReference type="SAM" id="Phobius"/>
    </source>
</evidence>
<dbReference type="PANTHER" id="PTHR47974:SF19">
    <property type="entry name" value="RECEPTOR-LIKE SERINE_THREONINE-PROTEIN KINASE"/>
    <property type="match status" value="1"/>
</dbReference>
<evidence type="ECO:0000259" key="23">
    <source>
        <dbReference type="PROSITE" id="PS50948"/>
    </source>
</evidence>
<evidence type="ECO:0000256" key="1">
    <source>
        <dbReference type="ARBA" id="ARBA00004479"/>
    </source>
</evidence>
<feature type="domain" description="Bulb-type lectin" evidence="22">
    <location>
        <begin position="36"/>
        <end position="160"/>
    </location>
</feature>
<dbReference type="InterPro" id="IPR000858">
    <property type="entry name" value="S_locus_glycoprot_dom"/>
</dbReference>
<dbReference type="PROSITE" id="PS00108">
    <property type="entry name" value="PROTEIN_KINASE_ST"/>
    <property type="match status" value="1"/>
</dbReference>
<evidence type="ECO:0000256" key="9">
    <source>
        <dbReference type="ARBA" id="ARBA00022840"/>
    </source>
</evidence>
<feature type="signal peptide" evidence="20">
    <location>
        <begin position="1"/>
        <end position="24"/>
    </location>
</feature>
<dbReference type="PROSITE" id="PS50011">
    <property type="entry name" value="PROTEIN_KINASE_DOM"/>
    <property type="match status" value="1"/>
</dbReference>
<evidence type="ECO:0000256" key="8">
    <source>
        <dbReference type="ARBA" id="ARBA00022777"/>
    </source>
</evidence>
<evidence type="ECO:0000313" key="25">
    <source>
        <dbReference type="Proteomes" id="UP000479710"/>
    </source>
</evidence>
<dbReference type="GO" id="GO:0004674">
    <property type="term" value="F:protein serine/threonine kinase activity"/>
    <property type="evidence" value="ECO:0007669"/>
    <property type="project" value="UniProtKB-KW"/>
</dbReference>
<accession>A0A6G1CRM8</accession>
<dbReference type="GO" id="GO:0005524">
    <property type="term" value="F:ATP binding"/>
    <property type="evidence" value="ECO:0007669"/>
    <property type="project" value="UniProtKB-UniRule"/>
</dbReference>
<evidence type="ECO:0000259" key="22">
    <source>
        <dbReference type="PROSITE" id="PS50927"/>
    </source>
</evidence>
<keyword evidence="10 19" id="KW-1133">Transmembrane helix</keyword>
<dbReference type="InterPro" id="IPR001480">
    <property type="entry name" value="Bulb-type_lectin_dom"/>
</dbReference>
<keyword evidence="2 17" id="KW-0723">Serine/threonine-protein kinase</keyword>
<dbReference type="InterPro" id="IPR003609">
    <property type="entry name" value="Pan_app"/>
</dbReference>
<dbReference type="InterPro" id="IPR036426">
    <property type="entry name" value="Bulb-type_lectin_dom_sf"/>
</dbReference>
<proteinExistence type="inferred from homology"/>
<keyword evidence="6 20" id="KW-0732">Signal</keyword>
<keyword evidence="7 17" id="KW-0547">Nucleotide-binding</keyword>
<keyword evidence="4 17" id="KW-0808">Transferase</keyword>
<evidence type="ECO:0000256" key="10">
    <source>
        <dbReference type="ARBA" id="ARBA00022989"/>
    </source>
</evidence>
<dbReference type="Pfam" id="PF08276">
    <property type="entry name" value="PAN_2"/>
    <property type="match status" value="1"/>
</dbReference>
<evidence type="ECO:0000256" key="12">
    <source>
        <dbReference type="ARBA" id="ARBA00023157"/>
    </source>
</evidence>
<dbReference type="InterPro" id="IPR011009">
    <property type="entry name" value="Kinase-like_dom_sf"/>
</dbReference>
<evidence type="ECO:0000256" key="17">
    <source>
        <dbReference type="PIRNR" id="PIRNR000641"/>
    </source>
</evidence>
<reference evidence="24 25" key="1">
    <citation type="submission" date="2019-11" db="EMBL/GenBank/DDBJ databases">
        <title>Whole genome sequence of Oryza granulata.</title>
        <authorList>
            <person name="Li W."/>
        </authorList>
    </citation>
    <scope>NUCLEOTIDE SEQUENCE [LARGE SCALE GENOMIC DNA]</scope>
    <source>
        <strain evidence="25">cv. Menghai</strain>
        <tissue evidence="24">Leaf</tissue>
    </source>
</reference>
<dbReference type="PROSITE" id="PS50927">
    <property type="entry name" value="BULB_LECTIN"/>
    <property type="match status" value="1"/>
</dbReference>
<evidence type="ECO:0000313" key="24">
    <source>
        <dbReference type="EMBL" id="KAF0902504.1"/>
    </source>
</evidence>
<evidence type="ECO:0000256" key="16">
    <source>
        <dbReference type="ARBA" id="ARBA00048679"/>
    </source>
</evidence>
<dbReference type="InterPro" id="IPR000719">
    <property type="entry name" value="Prot_kinase_dom"/>
</dbReference>
<dbReference type="SUPFAM" id="SSF56112">
    <property type="entry name" value="Protein kinase-like (PK-like)"/>
    <property type="match status" value="1"/>
</dbReference>
<keyword evidence="3" id="KW-0245">EGF-like domain</keyword>
<evidence type="ECO:0000256" key="5">
    <source>
        <dbReference type="ARBA" id="ARBA00022692"/>
    </source>
</evidence>
<dbReference type="PIRSF" id="PIRSF000641">
    <property type="entry name" value="SRK"/>
    <property type="match status" value="1"/>
</dbReference>
<evidence type="ECO:0000256" key="18">
    <source>
        <dbReference type="PROSITE-ProRule" id="PRU10141"/>
    </source>
</evidence>
<dbReference type="Gene3D" id="1.10.510.10">
    <property type="entry name" value="Transferase(Phosphotransferase) domain 1"/>
    <property type="match status" value="1"/>
</dbReference>
<comment type="subcellular location">
    <subcellularLocation>
        <location evidence="1">Membrane</location>
        <topology evidence="1">Single-pass type I membrane protein</topology>
    </subcellularLocation>
</comment>
<feature type="transmembrane region" description="Helical" evidence="19">
    <location>
        <begin position="459"/>
        <end position="481"/>
    </location>
</feature>
<feature type="domain" description="Protein kinase" evidence="21">
    <location>
        <begin position="509"/>
        <end position="786"/>
    </location>
</feature>
<organism evidence="24 25">
    <name type="scientific">Oryza meyeriana var. granulata</name>
    <dbReference type="NCBI Taxonomy" id="110450"/>
    <lineage>
        <taxon>Eukaryota</taxon>
        <taxon>Viridiplantae</taxon>
        <taxon>Streptophyta</taxon>
        <taxon>Embryophyta</taxon>
        <taxon>Tracheophyta</taxon>
        <taxon>Spermatophyta</taxon>
        <taxon>Magnoliopsida</taxon>
        <taxon>Liliopsida</taxon>
        <taxon>Poales</taxon>
        <taxon>Poaceae</taxon>
        <taxon>BOP clade</taxon>
        <taxon>Oryzoideae</taxon>
        <taxon>Oryzeae</taxon>
        <taxon>Oryzinae</taxon>
        <taxon>Oryza</taxon>
        <taxon>Oryza meyeriana</taxon>
    </lineage>
</organism>
<evidence type="ECO:0000256" key="4">
    <source>
        <dbReference type="ARBA" id="ARBA00022679"/>
    </source>
</evidence>
<dbReference type="SMART" id="SM00108">
    <property type="entry name" value="B_lectin"/>
    <property type="match status" value="1"/>
</dbReference>
<evidence type="ECO:0000256" key="7">
    <source>
        <dbReference type="ARBA" id="ARBA00022741"/>
    </source>
</evidence>
<dbReference type="FunFam" id="1.10.510.10:FF:000227">
    <property type="entry name" value="Serine/threonine-protein kinase"/>
    <property type="match status" value="1"/>
</dbReference>
<dbReference type="SUPFAM" id="SSF51110">
    <property type="entry name" value="alpha-D-mannose-specific plant lectins"/>
    <property type="match status" value="1"/>
</dbReference>
<feature type="binding site" evidence="18">
    <location>
        <position position="538"/>
    </location>
    <ligand>
        <name>ATP</name>
        <dbReference type="ChEBI" id="CHEBI:30616"/>
    </ligand>
</feature>
<dbReference type="EC" id="2.7.11.1" evidence="17"/>
<dbReference type="GO" id="GO:0051707">
    <property type="term" value="P:response to other organism"/>
    <property type="evidence" value="ECO:0007669"/>
    <property type="project" value="UniProtKB-ARBA"/>
</dbReference>
<keyword evidence="12" id="KW-1015">Disulfide bond</keyword>
<dbReference type="GO" id="GO:0048544">
    <property type="term" value="P:recognition of pollen"/>
    <property type="evidence" value="ECO:0007669"/>
    <property type="project" value="InterPro"/>
</dbReference>
<dbReference type="CDD" id="cd14066">
    <property type="entry name" value="STKc_IRAK"/>
    <property type="match status" value="1"/>
</dbReference>
<keyword evidence="9 17" id="KW-0067">ATP-binding</keyword>
<dbReference type="PROSITE" id="PS50948">
    <property type="entry name" value="PAN"/>
    <property type="match status" value="1"/>
</dbReference>
<dbReference type="Pfam" id="PF00954">
    <property type="entry name" value="S_locus_glycop"/>
    <property type="match status" value="1"/>
</dbReference>
<dbReference type="Proteomes" id="UP000479710">
    <property type="component" value="Unassembled WGS sequence"/>
</dbReference>
<evidence type="ECO:0000259" key="21">
    <source>
        <dbReference type="PROSITE" id="PS50011"/>
    </source>
</evidence>
<dbReference type="FunFam" id="3.30.200.20:FF:000250">
    <property type="entry name" value="Serine/threonine-protein kinase"/>
    <property type="match status" value="1"/>
</dbReference>
<keyword evidence="14" id="KW-0325">Glycoprotein</keyword>
<evidence type="ECO:0000256" key="14">
    <source>
        <dbReference type="ARBA" id="ARBA00023180"/>
    </source>
</evidence>
<dbReference type="CDD" id="cd01098">
    <property type="entry name" value="PAN_AP_plant"/>
    <property type="match status" value="1"/>
</dbReference>
<dbReference type="SMART" id="SM00473">
    <property type="entry name" value="PAN_AP"/>
    <property type="match status" value="1"/>
</dbReference>
<comment type="similarity">
    <text evidence="17">Belongs to the protein kinase superfamily. Ser/Thr protein kinase family.</text>
</comment>
<dbReference type="GO" id="GO:0016020">
    <property type="term" value="C:membrane"/>
    <property type="evidence" value="ECO:0007669"/>
    <property type="project" value="UniProtKB-SubCell"/>
</dbReference>
<dbReference type="EMBL" id="SPHZ02000008">
    <property type="protein sequence ID" value="KAF0902504.1"/>
    <property type="molecule type" value="Genomic_DNA"/>
</dbReference>
<dbReference type="Pfam" id="PF01453">
    <property type="entry name" value="B_lectin"/>
    <property type="match status" value="1"/>
</dbReference>
<dbReference type="InterPro" id="IPR017441">
    <property type="entry name" value="Protein_kinase_ATP_BS"/>
</dbReference>
<dbReference type="Gene3D" id="2.90.10.10">
    <property type="entry name" value="Bulb-type lectin domain"/>
    <property type="match status" value="1"/>
</dbReference>
<evidence type="ECO:0000256" key="6">
    <source>
        <dbReference type="ARBA" id="ARBA00022729"/>
    </source>
</evidence>
<dbReference type="InterPro" id="IPR008271">
    <property type="entry name" value="Ser/Thr_kinase_AS"/>
</dbReference>
<evidence type="ECO:0000256" key="13">
    <source>
        <dbReference type="ARBA" id="ARBA00023170"/>
    </source>
</evidence>
<dbReference type="Gene3D" id="3.30.200.20">
    <property type="entry name" value="Phosphorylase Kinase, domain 1"/>
    <property type="match status" value="1"/>
</dbReference>
<evidence type="ECO:0000256" key="3">
    <source>
        <dbReference type="ARBA" id="ARBA00022536"/>
    </source>
</evidence>
<dbReference type="OrthoDB" id="643280at2759"/>
<evidence type="ECO:0000256" key="2">
    <source>
        <dbReference type="ARBA" id="ARBA00022527"/>
    </source>
</evidence>
<comment type="caution">
    <text evidence="24">The sequence shown here is derived from an EMBL/GenBank/DDBJ whole genome shotgun (WGS) entry which is preliminary data.</text>
</comment>
<comment type="catalytic activity">
    <reaction evidence="15 17">
        <text>L-threonyl-[protein] + ATP = O-phospho-L-threonyl-[protein] + ADP + H(+)</text>
        <dbReference type="Rhea" id="RHEA:46608"/>
        <dbReference type="Rhea" id="RHEA-COMP:11060"/>
        <dbReference type="Rhea" id="RHEA-COMP:11605"/>
        <dbReference type="ChEBI" id="CHEBI:15378"/>
        <dbReference type="ChEBI" id="CHEBI:30013"/>
        <dbReference type="ChEBI" id="CHEBI:30616"/>
        <dbReference type="ChEBI" id="CHEBI:61977"/>
        <dbReference type="ChEBI" id="CHEBI:456216"/>
        <dbReference type="EC" id="2.7.11.1"/>
    </reaction>
</comment>
<dbReference type="CDD" id="cd00028">
    <property type="entry name" value="B_lectin"/>
    <property type="match status" value="1"/>
</dbReference>
<dbReference type="InterPro" id="IPR024171">
    <property type="entry name" value="SRK-like_kinase"/>
</dbReference>
<keyword evidence="13" id="KW-0675">Receptor</keyword>
<dbReference type="PANTHER" id="PTHR47974">
    <property type="entry name" value="OS07G0415500 PROTEIN"/>
    <property type="match status" value="1"/>
</dbReference>
<feature type="domain" description="Apple" evidence="23">
    <location>
        <begin position="361"/>
        <end position="444"/>
    </location>
</feature>
<protein>
    <recommendedName>
        <fullName evidence="17">Receptor-like serine/threonine-protein kinase</fullName>
        <ecNumber evidence="17">2.7.11.1</ecNumber>
    </recommendedName>
</protein>
<feature type="chain" id="PRO_5026305830" description="Receptor-like serine/threonine-protein kinase" evidence="20">
    <location>
        <begin position="25"/>
        <end position="825"/>
    </location>
</feature>